<dbReference type="GO" id="GO:0003700">
    <property type="term" value="F:DNA-binding transcription factor activity"/>
    <property type="evidence" value="ECO:0007669"/>
    <property type="project" value="TreeGrafter"/>
</dbReference>
<dbReference type="GO" id="GO:0000976">
    <property type="term" value="F:transcription cis-regulatory region binding"/>
    <property type="evidence" value="ECO:0007669"/>
    <property type="project" value="TreeGrafter"/>
</dbReference>
<evidence type="ECO:0000259" key="4">
    <source>
        <dbReference type="PROSITE" id="PS50977"/>
    </source>
</evidence>
<dbReference type="Gene3D" id="1.10.443.10">
    <property type="entry name" value="Intergrase catalytic core"/>
    <property type="match status" value="1"/>
</dbReference>
<dbReference type="OrthoDB" id="277085at2"/>
<dbReference type="InterPro" id="IPR050109">
    <property type="entry name" value="HTH-type_TetR-like_transc_reg"/>
</dbReference>
<evidence type="ECO:0000313" key="5">
    <source>
        <dbReference type="EMBL" id="ACL46904.1"/>
    </source>
</evidence>
<dbReference type="PROSITE" id="PS50977">
    <property type="entry name" value="HTH_TETR_2"/>
    <property type="match status" value="1"/>
</dbReference>
<evidence type="ECO:0000256" key="3">
    <source>
        <dbReference type="PROSITE-ProRule" id="PRU00335"/>
    </source>
</evidence>
<sequence>MSPLSTRQRLIQAALELFLSQGISNTTTRQIANLAEVNEVTLFRQFGNKYGLLLAVVEESPTFTQLGTVLNQHLAQTGSVGELLHQYASIYLQTLQRVPDFVRSLIGEAEQFPPPNRQAIATQLSQMNRVLAEALTAMLPQMGQAQLDPTAIATLLQGLVLGYAVIELTTDQLPLDREVFLDHLVHLFLQGALAERSSSDLSPSSSLALALPASLPPLEPDGIADLPPPLVHRILQKARETGLQDYALAYVLFATGLSVEEIARLHRVDQISDPQQHLLQVSSERGGRSVPVNQWILGKRYGSYTNNPLTKWLKSRKDEHPALFVDRGEPLSVTGMIQLWQGWTAGLQTLGGKVPAIAQAEQTWCVEMLMRGISVENLSLLTSWEPARLQPYVQRAREKLALEQALQLDRKSPGSQAQVGE</sequence>
<accession>B8HKR0</accession>
<dbReference type="EMBL" id="CP001344">
    <property type="protein sequence ID" value="ACL46904.1"/>
    <property type="molecule type" value="Genomic_DNA"/>
</dbReference>
<dbReference type="AlphaFoldDB" id="B8HKR0"/>
<dbReference type="GO" id="GO:0015074">
    <property type="term" value="P:DNA integration"/>
    <property type="evidence" value="ECO:0007669"/>
    <property type="project" value="InterPro"/>
</dbReference>
<dbReference type="PANTHER" id="PTHR30055:SF226">
    <property type="entry name" value="HTH-TYPE TRANSCRIPTIONAL REGULATOR PKSA"/>
    <property type="match status" value="1"/>
</dbReference>
<dbReference type="InterPro" id="IPR013762">
    <property type="entry name" value="Integrase-like_cat_sf"/>
</dbReference>
<proteinExistence type="predicted"/>
<keyword evidence="2" id="KW-0233">DNA recombination</keyword>
<organism evidence="5">
    <name type="scientific">Cyanothece sp. (strain PCC 7425 / ATCC 29141)</name>
    <dbReference type="NCBI Taxonomy" id="395961"/>
    <lineage>
        <taxon>Bacteria</taxon>
        <taxon>Bacillati</taxon>
        <taxon>Cyanobacteriota</taxon>
        <taxon>Cyanophyceae</taxon>
        <taxon>Gomontiellales</taxon>
        <taxon>Cyanothecaceae</taxon>
        <taxon>Cyanothece</taxon>
    </lineage>
</organism>
<dbReference type="SUPFAM" id="SSF48498">
    <property type="entry name" value="Tetracyclin repressor-like, C-terminal domain"/>
    <property type="match status" value="1"/>
</dbReference>
<dbReference type="InterPro" id="IPR001647">
    <property type="entry name" value="HTH_TetR"/>
</dbReference>
<dbReference type="STRING" id="395961.Cyan7425_4596"/>
<reference evidence="5" key="1">
    <citation type="submission" date="2009-01" db="EMBL/GenBank/DDBJ databases">
        <title>Complete sequence of chromosome Cyanothece sp. PCC 7425.</title>
        <authorList>
            <consortium name="US DOE Joint Genome Institute"/>
            <person name="Lucas S."/>
            <person name="Copeland A."/>
            <person name="Lapidus A."/>
            <person name="Glavina del Rio T."/>
            <person name="Dalin E."/>
            <person name="Tice H."/>
            <person name="Bruce D."/>
            <person name="Goodwin L."/>
            <person name="Pitluck S."/>
            <person name="Sims D."/>
            <person name="Meineke L."/>
            <person name="Brettin T."/>
            <person name="Detter J.C."/>
            <person name="Han C."/>
            <person name="Larimer F."/>
            <person name="Land M."/>
            <person name="Hauser L."/>
            <person name="Kyrpides N."/>
            <person name="Ovchinnikova G."/>
            <person name="Liberton M."/>
            <person name="Stoeckel J."/>
            <person name="Banerjee A."/>
            <person name="Singh A."/>
            <person name="Page L."/>
            <person name="Sato H."/>
            <person name="Zhao L."/>
            <person name="Sherman L."/>
            <person name="Pakrasi H."/>
            <person name="Richardson P."/>
        </authorList>
    </citation>
    <scope>NUCLEOTIDE SEQUENCE</scope>
    <source>
        <strain evidence="5">PCC 7425</strain>
    </source>
</reference>
<gene>
    <name evidence="5" type="ordered locus">Cyan7425_4596</name>
</gene>
<evidence type="ECO:0000256" key="2">
    <source>
        <dbReference type="ARBA" id="ARBA00023172"/>
    </source>
</evidence>
<feature type="domain" description="HTH tetR-type" evidence="4">
    <location>
        <begin position="4"/>
        <end position="64"/>
    </location>
</feature>
<name>B8HKR0_CYAP4</name>
<dbReference type="GO" id="GO:0006310">
    <property type="term" value="P:DNA recombination"/>
    <property type="evidence" value="ECO:0007669"/>
    <property type="project" value="UniProtKB-KW"/>
</dbReference>
<dbReference type="HOGENOM" id="CLU_656742_0_0_3"/>
<dbReference type="InterPro" id="IPR011010">
    <property type="entry name" value="DNA_brk_join_enz"/>
</dbReference>
<dbReference type="Gene3D" id="1.10.357.10">
    <property type="entry name" value="Tetracycline Repressor, domain 2"/>
    <property type="match status" value="1"/>
</dbReference>
<evidence type="ECO:0000256" key="1">
    <source>
        <dbReference type="ARBA" id="ARBA00023125"/>
    </source>
</evidence>
<dbReference type="InterPro" id="IPR009057">
    <property type="entry name" value="Homeodomain-like_sf"/>
</dbReference>
<keyword evidence="1 3" id="KW-0238">DNA-binding</keyword>
<dbReference type="KEGG" id="cyn:Cyan7425_4596"/>
<dbReference type="Gene3D" id="1.10.10.60">
    <property type="entry name" value="Homeodomain-like"/>
    <property type="match status" value="1"/>
</dbReference>
<protein>
    <submittedName>
        <fullName evidence="5">Transcriptional regulator, TetR family</fullName>
    </submittedName>
</protein>
<dbReference type="PANTHER" id="PTHR30055">
    <property type="entry name" value="HTH-TYPE TRANSCRIPTIONAL REGULATOR RUTR"/>
    <property type="match status" value="1"/>
</dbReference>
<dbReference type="Pfam" id="PF00440">
    <property type="entry name" value="TetR_N"/>
    <property type="match status" value="1"/>
</dbReference>
<dbReference type="SUPFAM" id="SSF56349">
    <property type="entry name" value="DNA breaking-rejoining enzymes"/>
    <property type="match status" value="1"/>
</dbReference>
<dbReference type="SUPFAM" id="SSF46689">
    <property type="entry name" value="Homeodomain-like"/>
    <property type="match status" value="1"/>
</dbReference>
<dbReference type="PRINTS" id="PR00455">
    <property type="entry name" value="HTHTETR"/>
</dbReference>
<feature type="DNA-binding region" description="H-T-H motif" evidence="3">
    <location>
        <begin position="27"/>
        <end position="46"/>
    </location>
</feature>
<dbReference type="InterPro" id="IPR036271">
    <property type="entry name" value="Tet_transcr_reg_TetR-rel_C_sf"/>
</dbReference>
<dbReference type="eggNOG" id="COG1309">
    <property type="taxonomic scope" value="Bacteria"/>
</dbReference>